<dbReference type="EMBL" id="JAHBOH010000001">
    <property type="protein sequence ID" value="MBT0992799.1"/>
    <property type="molecule type" value="Genomic_DNA"/>
</dbReference>
<keyword evidence="3" id="KW-1185">Reference proteome</keyword>
<reference evidence="2 3" key="1">
    <citation type="submission" date="2021-05" db="EMBL/GenBank/DDBJ databases">
        <title>Description of Cellulomonas sp. DKR-3 sp. nov.</title>
        <authorList>
            <person name="Dahal R.H."/>
            <person name="Chaudhary D.K."/>
        </authorList>
    </citation>
    <scope>NUCLEOTIDE SEQUENCE [LARGE SCALE GENOMIC DNA]</scope>
    <source>
        <strain evidence="2 3">DKR-3</strain>
    </source>
</reference>
<evidence type="ECO:0000313" key="3">
    <source>
        <dbReference type="Proteomes" id="UP000722125"/>
    </source>
</evidence>
<dbReference type="RefSeq" id="WP_214345803.1">
    <property type="nucleotide sequence ID" value="NZ_JAHBOH010000001.1"/>
</dbReference>
<evidence type="ECO:0000313" key="2">
    <source>
        <dbReference type="EMBL" id="MBT0992799.1"/>
    </source>
</evidence>
<accession>A0ABS5TUK4</accession>
<feature type="domain" description="Histone acetyltransferase Rv0428c-like SH3" evidence="1">
    <location>
        <begin position="13"/>
        <end position="70"/>
    </location>
</feature>
<dbReference type="Proteomes" id="UP000722125">
    <property type="component" value="Unassembled WGS sequence"/>
</dbReference>
<proteinExistence type="predicted"/>
<organism evidence="2 3">
    <name type="scientific">Cellulomonas fulva</name>
    <dbReference type="NCBI Taxonomy" id="2835530"/>
    <lineage>
        <taxon>Bacteria</taxon>
        <taxon>Bacillati</taxon>
        <taxon>Actinomycetota</taxon>
        <taxon>Actinomycetes</taxon>
        <taxon>Micrococcales</taxon>
        <taxon>Cellulomonadaceae</taxon>
        <taxon>Cellulomonas</taxon>
    </lineage>
</organism>
<protein>
    <recommendedName>
        <fullName evidence="1">Histone acetyltransferase Rv0428c-like SH3 domain-containing protein</fullName>
    </recommendedName>
</protein>
<dbReference type="InterPro" id="IPR056934">
    <property type="entry name" value="SH3_Rv0428c"/>
</dbReference>
<sequence>MTSPTSHGGWRDIPTGVRVVLRHRLAEPEPGGPHLTDVLGTVARVDDEGVVVETRHGAVRVPGPDVVLWKPVPPAPERRGARS</sequence>
<comment type="caution">
    <text evidence="2">The sequence shown here is derived from an EMBL/GenBank/DDBJ whole genome shotgun (WGS) entry which is preliminary data.</text>
</comment>
<dbReference type="Pfam" id="PF24551">
    <property type="entry name" value="SH3_Rv0428c"/>
    <property type="match status" value="1"/>
</dbReference>
<name>A0ABS5TUK4_9CELL</name>
<gene>
    <name evidence="2" type="ORF">KIN34_00645</name>
</gene>
<evidence type="ECO:0000259" key="1">
    <source>
        <dbReference type="Pfam" id="PF24551"/>
    </source>
</evidence>